<evidence type="ECO:0000313" key="2">
    <source>
        <dbReference type="EMBL" id="MBP0484543.1"/>
    </source>
</evidence>
<keyword evidence="1" id="KW-1133">Transmembrane helix</keyword>
<dbReference type="PANTHER" id="PTHR38457:SF1">
    <property type="entry name" value="REGULATOR ABRB-RELATED"/>
    <property type="match status" value="1"/>
</dbReference>
<feature type="transmembrane region" description="Helical" evidence="1">
    <location>
        <begin position="12"/>
        <end position="29"/>
    </location>
</feature>
<dbReference type="Proteomes" id="UP000675940">
    <property type="component" value="Unassembled WGS sequence"/>
</dbReference>
<dbReference type="GO" id="GO:0016020">
    <property type="term" value="C:membrane"/>
    <property type="evidence" value="ECO:0007669"/>
    <property type="project" value="InterPro"/>
</dbReference>
<evidence type="ECO:0000313" key="3">
    <source>
        <dbReference type="Proteomes" id="UP000675940"/>
    </source>
</evidence>
<protein>
    <submittedName>
        <fullName evidence="2">AbrB family transcriptional regulator</fullName>
    </submittedName>
</protein>
<dbReference type="PANTHER" id="PTHR38457">
    <property type="entry name" value="REGULATOR ABRB-RELATED"/>
    <property type="match status" value="1"/>
</dbReference>
<feature type="transmembrane region" description="Helical" evidence="1">
    <location>
        <begin position="208"/>
        <end position="227"/>
    </location>
</feature>
<dbReference type="Pfam" id="PF05145">
    <property type="entry name" value="AbrB"/>
    <property type="match status" value="1"/>
</dbReference>
<feature type="transmembrane region" description="Helical" evidence="1">
    <location>
        <begin position="266"/>
        <end position="288"/>
    </location>
</feature>
<reference evidence="2" key="1">
    <citation type="submission" date="2021-03" db="EMBL/GenBank/DDBJ databases">
        <title>Sagittula salina sp. nov. strain M10.9X isolated from the marine waste.</title>
        <authorList>
            <person name="Satari L."/>
            <person name="Molina-Menor E."/>
            <person name="Vidal-Verdu A."/>
            <person name="Pascual J."/>
            <person name="Pereto J."/>
            <person name="Porcar M."/>
        </authorList>
    </citation>
    <scope>NUCLEOTIDE SEQUENCE</scope>
    <source>
        <strain evidence="2">M10.9X</strain>
    </source>
</reference>
<feature type="transmembrane region" description="Helical" evidence="1">
    <location>
        <begin position="89"/>
        <end position="111"/>
    </location>
</feature>
<keyword evidence="1" id="KW-0812">Transmembrane</keyword>
<dbReference type="PIRSF" id="PIRSF038991">
    <property type="entry name" value="Protein_AbrB"/>
    <property type="match status" value="1"/>
</dbReference>
<dbReference type="InterPro" id="IPR007820">
    <property type="entry name" value="AbrB_fam"/>
</dbReference>
<gene>
    <name evidence="2" type="ORF">J5474_18890</name>
</gene>
<feature type="transmembrane region" description="Helical" evidence="1">
    <location>
        <begin position="330"/>
        <end position="349"/>
    </location>
</feature>
<dbReference type="RefSeq" id="WP_209362995.1">
    <property type="nucleotide sequence ID" value="NZ_JAGISH010000014.1"/>
</dbReference>
<proteinExistence type="predicted"/>
<comment type="caution">
    <text evidence="2">The sequence shown here is derived from an EMBL/GenBank/DDBJ whole genome shotgun (WGS) entry which is preliminary data.</text>
</comment>
<dbReference type="EMBL" id="JAGISH010000014">
    <property type="protein sequence ID" value="MBP0484543.1"/>
    <property type="molecule type" value="Genomic_DNA"/>
</dbReference>
<dbReference type="GO" id="GO:0010468">
    <property type="term" value="P:regulation of gene expression"/>
    <property type="evidence" value="ECO:0007669"/>
    <property type="project" value="InterPro"/>
</dbReference>
<evidence type="ECO:0000256" key="1">
    <source>
        <dbReference type="SAM" id="Phobius"/>
    </source>
</evidence>
<feature type="transmembrane region" description="Helical" evidence="1">
    <location>
        <begin position="156"/>
        <end position="176"/>
    </location>
</feature>
<dbReference type="AlphaFoldDB" id="A0A940MRE8"/>
<feature type="transmembrane region" description="Helical" evidence="1">
    <location>
        <begin position="239"/>
        <end position="260"/>
    </location>
</feature>
<accession>A0A940MRE8</accession>
<sequence length="356" mass="37161">MPSPLRFPENKWLRRGFTLGLAGLGAALFDALSLPLPYLFGPMFACLAAALLGAPLRGVPPVSQGARTILGVAVGASLTPAVLEQVPQMLGSVAFVPFYIALIGAVGVPFFHKVCGFDLPTSYFAAMPGGLQDMVAFGQDAGADVRALSLIHATRVLVIVTLVPALLVWVFDSPLINPVGAPASDLPLRELALMTAAALGGWWAAERVGLFGATILGPLIATAVLALSGVIEHRPPREAILAAQFFIGIGIGVGYVGVTLHELRRYVLSGMVFVVILAVLAFLVTELVVQLGLARPVEGFLSFAPGGQAEMTVLAIIAGADLGFVVVHHLLRITLVILGAPIAAALVGVRRKETRH</sequence>
<organism evidence="2 3">
    <name type="scientific">Sagittula salina</name>
    <dbReference type="NCBI Taxonomy" id="2820268"/>
    <lineage>
        <taxon>Bacteria</taxon>
        <taxon>Pseudomonadati</taxon>
        <taxon>Pseudomonadota</taxon>
        <taxon>Alphaproteobacteria</taxon>
        <taxon>Rhodobacterales</taxon>
        <taxon>Roseobacteraceae</taxon>
        <taxon>Sagittula</taxon>
    </lineage>
</organism>
<keyword evidence="3" id="KW-1185">Reference proteome</keyword>
<name>A0A940MRE8_9RHOB</name>
<keyword evidence="1" id="KW-0472">Membrane</keyword>